<dbReference type="EMBL" id="JAQZSM010000004">
    <property type="protein sequence ID" value="MDD7970609.1"/>
    <property type="molecule type" value="Genomic_DNA"/>
</dbReference>
<comment type="caution">
    <text evidence="1">The sequence shown here is derived from an EMBL/GenBank/DDBJ whole genome shotgun (WGS) entry which is preliminary data.</text>
</comment>
<sequence length="119" mass="12723">MWFSGGAKTVGEDLQDWIVIAGDECGLEHHMPQQAPSTCNGALAAHSATVLCDGRKASECCDLFPRDLAKLGHFGNQHGAGDRADPSDRPQNVRSRGKLFIQGDSLSAIALAATVMFWL</sequence>
<evidence type="ECO:0000313" key="2">
    <source>
        <dbReference type="Proteomes" id="UP001431784"/>
    </source>
</evidence>
<keyword evidence="2" id="KW-1185">Reference proteome</keyword>
<name>A0ABT5T6P0_9RHOB</name>
<evidence type="ECO:0000313" key="1">
    <source>
        <dbReference type="EMBL" id="MDD7970609.1"/>
    </source>
</evidence>
<gene>
    <name evidence="1" type="ORF">PUT78_05820</name>
</gene>
<dbReference type="Proteomes" id="UP001431784">
    <property type="component" value="Unassembled WGS sequence"/>
</dbReference>
<protein>
    <submittedName>
        <fullName evidence="1">Uncharacterized protein</fullName>
    </submittedName>
</protein>
<proteinExistence type="predicted"/>
<accession>A0ABT5T6P0</accession>
<organism evidence="1 2">
    <name type="scientific">Roseinatronobacter alkalisoli</name>
    <dbReference type="NCBI Taxonomy" id="3028235"/>
    <lineage>
        <taxon>Bacteria</taxon>
        <taxon>Pseudomonadati</taxon>
        <taxon>Pseudomonadota</taxon>
        <taxon>Alphaproteobacteria</taxon>
        <taxon>Rhodobacterales</taxon>
        <taxon>Paracoccaceae</taxon>
        <taxon>Roseinatronobacter</taxon>
    </lineage>
</organism>
<reference evidence="1" key="1">
    <citation type="submission" date="2023-02" db="EMBL/GenBank/DDBJ databases">
        <title>Description of Roseinatronobacter alkalisoli sp. nov., an alkaliphilic bacerium isolated from soda soil.</title>
        <authorList>
            <person name="Wei W."/>
        </authorList>
    </citation>
    <scope>NUCLEOTIDE SEQUENCE</scope>
    <source>
        <strain evidence="1">HJB301</strain>
    </source>
</reference>